<dbReference type="EMBL" id="MLJW01000626">
    <property type="protein sequence ID" value="OIQ84331.1"/>
    <property type="molecule type" value="Genomic_DNA"/>
</dbReference>
<feature type="transmembrane region" description="Helical" evidence="1">
    <location>
        <begin position="31"/>
        <end position="54"/>
    </location>
</feature>
<dbReference type="AlphaFoldDB" id="A0A1J5R3N2"/>
<evidence type="ECO:0008006" key="3">
    <source>
        <dbReference type="Google" id="ProtNLM"/>
    </source>
</evidence>
<organism evidence="2">
    <name type="scientific">mine drainage metagenome</name>
    <dbReference type="NCBI Taxonomy" id="410659"/>
    <lineage>
        <taxon>unclassified sequences</taxon>
        <taxon>metagenomes</taxon>
        <taxon>ecological metagenomes</taxon>
    </lineage>
</organism>
<reference evidence="2" key="1">
    <citation type="submission" date="2016-10" db="EMBL/GenBank/DDBJ databases">
        <title>Sequence of Gallionella enrichment culture.</title>
        <authorList>
            <person name="Poehlein A."/>
            <person name="Muehling M."/>
            <person name="Daniel R."/>
        </authorList>
    </citation>
    <scope>NUCLEOTIDE SEQUENCE</scope>
</reference>
<accession>A0A1J5R3N2</accession>
<keyword evidence="1" id="KW-0472">Membrane</keyword>
<keyword evidence="1" id="KW-1133">Transmembrane helix</keyword>
<feature type="transmembrane region" description="Helical" evidence="1">
    <location>
        <begin position="7"/>
        <end position="25"/>
    </location>
</feature>
<comment type="caution">
    <text evidence="2">The sequence shown here is derived from an EMBL/GenBank/DDBJ whole genome shotgun (WGS) entry which is preliminary data.</text>
</comment>
<evidence type="ECO:0000256" key="1">
    <source>
        <dbReference type="SAM" id="Phobius"/>
    </source>
</evidence>
<protein>
    <recommendedName>
        <fullName evidence="3">Cyd operon protein YbgT</fullName>
    </recommendedName>
</protein>
<sequence length="64" mass="7000">MKTLSQFVVYMVIALIAIVLGVILGDYAPWYFAWLVGTVMLVLVAAAGGAWMDAQDEEAASRRH</sequence>
<name>A0A1J5R3N2_9ZZZZ</name>
<proteinExistence type="predicted"/>
<keyword evidence="1" id="KW-0812">Transmembrane</keyword>
<evidence type="ECO:0000313" key="2">
    <source>
        <dbReference type="EMBL" id="OIQ84331.1"/>
    </source>
</evidence>
<gene>
    <name evidence="2" type="ORF">GALL_338520</name>
</gene>